<dbReference type="Pfam" id="PF14543">
    <property type="entry name" value="TAXi_N"/>
    <property type="match status" value="1"/>
</dbReference>
<dbReference type="CDD" id="cd05476">
    <property type="entry name" value="pepsin_A_like_plant"/>
    <property type="match status" value="1"/>
</dbReference>
<keyword evidence="5" id="KW-0064">Aspartyl protease</keyword>
<dbReference type="InterPro" id="IPR032861">
    <property type="entry name" value="TAXi_N"/>
</dbReference>
<keyword evidence="6" id="KW-0378">Hydrolase</keyword>
<evidence type="ECO:0000256" key="8">
    <source>
        <dbReference type="SAM" id="SignalP"/>
    </source>
</evidence>
<dbReference type="Gene3D" id="2.40.70.10">
    <property type="entry name" value="Acid Proteases"/>
    <property type="match status" value="2"/>
</dbReference>
<name>A0AAN9KD33_CANGL</name>
<protein>
    <recommendedName>
        <fullName evidence="9">Peptidase A1 domain-containing protein</fullName>
    </recommendedName>
</protein>
<dbReference type="InterPro" id="IPR021109">
    <property type="entry name" value="Peptidase_aspartic_dom_sf"/>
</dbReference>
<dbReference type="InterPro" id="IPR051708">
    <property type="entry name" value="Plant_Aspart_Prot_A1"/>
</dbReference>
<evidence type="ECO:0000256" key="7">
    <source>
        <dbReference type="ARBA" id="ARBA00023180"/>
    </source>
</evidence>
<keyword evidence="3" id="KW-0964">Secreted</keyword>
<keyword evidence="7" id="KW-0325">Glycoprotein</keyword>
<accession>A0AAN9KD33</accession>
<dbReference type="Pfam" id="PF14541">
    <property type="entry name" value="TAXi_C"/>
    <property type="match status" value="1"/>
</dbReference>
<evidence type="ECO:0000256" key="1">
    <source>
        <dbReference type="ARBA" id="ARBA00004613"/>
    </source>
</evidence>
<dbReference type="GO" id="GO:0005576">
    <property type="term" value="C:extracellular region"/>
    <property type="evidence" value="ECO:0007669"/>
    <property type="project" value="UniProtKB-SubCell"/>
</dbReference>
<evidence type="ECO:0000256" key="4">
    <source>
        <dbReference type="ARBA" id="ARBA00022670"/>
    </source>
</evidence>
<dbReference type="PROSITE" id="PS51767">
    <property type="entry name" value="PEPTIDASE_A1"/>
    <property type="match status" value="1"/>
</dbReference>
<gene>
    <name evidence="10" type="ORF">VNO77_39429</name>
</gene>
<dbReference type="PANTHER" id="PTHR47967">
    <property type="entry name" value="OS07G0603500 PROTEIN-RELATED"/>
    <property type="match status" value="1"/>
</dbReference>
<dbReference type="PANTHER" id="PTHR47967:SF66">
    <property type="entry name" value="ASPARTIC PROTEINASE CDR1-RELATED"/>
    <property type="match status" value="1"/>
</dbReference>
<dbReference type="InterPro" id="IPR032799">
    <property type="entry name" value="TAXi_C"/>
</dbReference>
<reference evidence="10 11" key="1">
    <citation type="submission" date="2024-01" db="EMBL/GenBank/DDBJ databases">
        <title>The genomes of 5 underutilized Papilionoideae crops provide insights into root nodulation and disease resistanc.</title>
        <authorList>
            <person name="Jiang F."/>
        </authorList>
    </citation>
    <scope>NUCLEOTIDE SEQUENCE [LARGE SCALE GENOMIC DNA]</scope>
    <source>
        <strain evidence="10">LVBAO_FW01</strain>
        <tissue evidence="10">Leaves</tissue>
    </source>
</reference>
<dbReference type="GO" id="GO:0006508">
    <property type="term" value="P:proteolysis"/>
    <property type="evidence" value="ECO:0007669"/>
    <property type="project" value="UniProtKB-KW"/>
</dbReference>
<feature type="signal peptide" evidence="8">
    <location>
        <begin position="1"/>
        <end position="22"/>
    </location>
</feature>
<evidence type="ECO:0000256" key="6">
    <source>
        <dbReference type="ARBA" id="ARBA00022801"/>
    </source>
</evidence>
<comment type="similarity">
    <text evidence="2">Belongs to the peptidase A1 family.</text>
</comment>
<dbReference type="AlphaFoldDB" id="A0AAN9KD33"/>
<organism evidence="10 11">
    <name type="scientific">Canavalia gladiata</name>
    <name type="common">Sword bean</name>
    <name type="synonym">Dolichos gladiatus</name>
    <dbReference type="NCBI Taxonomy" id="3824"/>
    <lineage>
        <taxon>Eukaryota</taxon>
        <taxon>Viridiplantae</taxon>
        <taxon>Streptophyta</taxon>
        <taxon>Embryophyta</taxon>
        <taxon>Tracheophyta</taxon>
        <taxon>Spermatophyta</taxon>
        <taxon>Magnoliopsida</taxon>
        <taxon>eudicotyledons</taxon>
        <taxon>Gunneridae</taxon>
        <taxon>Pentapetalae</taxon>
        <taxon>rosids</taxon>
        <taxon>fabids</taxon>
        <taxon>Fabales</taxon>
        <taxon>Fabaceae</taxon>
        <taxon>Papilionoideae</taxon>
        <taxon>50 kb inversion clade</taxon>
        <taxon>NPAAA clade</taxon>
        <taxon>indigoferoid/millettioid clade</taxon>
        <taxon>Phaseoleae</taxon>
        <taxon>Canavalia</taxon>
    </lineage>
</organism>
<feature type="domain" description="Peptidase A1" evidence="9">
    <location>
        <begin position="1"/>
        <end position="355"/>
    </location>
</feature>
<comment type="caution">
    <text evidence="10">The sequence shown here is derived from an EMBL/GenBank/DDBJ whole genome shotgun (WGS) entry which is preliminary data.</text>
</comment>
<dbReference type="EMBL" id="JAYMYQ010000009">
    <property type="protein sequence ID" value="KAK7314216.1"/>
    <property type="molecule type" value="Genomic_DNA"/>
</dbReference>
<proteinExistence type="inferred from homology"/>
<keyword evidence="8" id="KW-0732">Signal</keyword>
<dbReference type="PROSITE" id="PS00141">
    <property type="entry name" value="ASP_PROTEASE"/>
    <property type="match status" value="1"/>
</dbReference>
<dbReference type="InterPro" id="IPR033121">
    <property type="entry name" value="PEPTIDASE_A1"/>
</dbReference>
<evidence type="ECO:0000256" key="5">
    <source>
        <dbReference type="ARBA" id="ARBA00022750"/>
    </source>
</evidence>
<sequence length="362" mass="39094">MLRYSCLAFLLLCLYRIYLSESVSDGFSVEIIHRDSSISPFYNPQETKFQRVVNALRRSINGGNHFASPNSGEATVTPDRGAYLMSYSIGTPPFQLYGILDTGDLSVETLTLDSTGGSTIKFPKTVVGCGTDNTVSFQGKSSGIIGFGGGPVSFMSQLRASIGGGSFSYCLTPMFPESNSSSKLNFGDAAMVSGRGTVSTPIVEHDQQIFYYLTLEAFSVGKNRIEFGDSSFGSVGDGNIIIDSGTTLTLLPNDLYSRFESAVAEKIKLKRVDDPTQLLNLCYDITSDELDVPVITAHFSGADVQLNAINTFVEVAKGVSCLAFTSTENIPIFGNLAQQNLLVGYDLKNNILSFKPTDCTRQ</sequence>
<dbReference type="InterPro" id="IPR001969">
    <property type="entry name" value="Aspartic_peptidase_AS"/>
</dbReference>
<dbReference type="Proteomes" id="UP001367508">
    <property type="component" value="Unassembled WGS sequence"/>
</dbReference>
<dbReference type="SUPFAM" id="SSF50630">
    <property type="entry name" value="Acid proteases"/>
    <property type="match status" value="1"/>
</dbReference>
<evidence type="ECO:0000313" key="11">
    <source>
        <dbReference type="Proteomes" id="UP001367508"/>
    </source>
</evidence>
<evidence type="ECO:0000259" key="9">
    <source>
        <dbReference type="PROSITE" id="PS51767"/>
    </source>
</evidence>
<dbReference type="InterPro" id="IPR034161">
    <property type="entry name" value="Pepsin-like_plant"/>
</dbReference>
<feature type="chain" id="PRO_5043013994" description="Peptidase A1 domain-containing protein" evidence="8">
    <location>
        <begin position="23"/>
        <end position="362"/>
    </location>
</feature>
<dbReference type="GO" id="GO:0004190">
    <property type="term" value="F:aspartic-type endopeptidase activity"/>
    <property type="evidence" value="ECO:0007669"/>
    <property type="project" value="UniProtKB-KW"/>
</dbReference>
<dbReference type="FunFam" id="2.40.70.10:FF:000050">
    <property type="entry name" value="Aspartic proteinase CDR1"/>
    <property type="match status" value="1"/>
</dbReference>
<comment type="subcellular location">
    <subcellularLocation>
        <location evidence="1">Secreted</location>
    </subcellularLocation>
</comment>
<keyword evidence="4" id="KW-0645">Protease</keyword>
<evidence type="ECO:0000256" key="3">
    <source>
        <dbReference type="ARBA" id="ARBA00022525"/>
    </source>
</evidence>
<evidence type="ECO:0000313" key="10">
    <source>
        <dbReference type="EMBL" id="KAK7314216.1"/>
    </source>
</evidence>
<evidence type="ECO:0000256" key="2">
    <source>
        <dbReference type="ARBA" id="ARBA00007447"/>
    </source>
</evidence>
<keyword evidence="11" id="KW-1185">Reference proteome</keyword>